<organism evidence="2 3">
    <name type="scientific">Pseudocohnilembus persalinus</name>
    <name type="common">Ciliate</name>
    <dbReference type="NCBI Taxonomy" id="266149"/>
    <lineage>
        <taxon>Eukaryota</taxon>
        <taxon>Sar</taxon>
        <taxon>Alveolata</taxon>
        <taxon>Ciliophora</taxon>
        <taxon>Intramacronucleata</taxon>
        <taxon>Oligohymenophorea</taxon>
        <taxon>Scuticociliatia</taxon>
        <taxon>Philasterida</taxon>
        <taxon>Pseudocohnilembidae</taxon>
        <taxon>Pseudocohnilembus</taxon>
    </lineage>
</organism>
<dbReference type="EMBL" id="LDAU01000091">
    <property type="protein sequence ID" value="KRX06849.1"/>
    <property type="molecule type" value="Genomic_DNA"/>
</dbReference>
<sequence>MGACESTQDNGRRITLSIPPKLICKECNFEYIPKSYSNQTTRTSLDSVQKLQNSGINNEMQKLSKQSSTDSKIVTNESGISPKSQLAKREKDQKNEQIRQLKEKWLEAYEQHYLKIHLSVYDHSQKIYYCKFVQKCCFSHKDYKQVEKHVLEEHMQQLEAKHHQNLVKKIKQGEIGLNKNGRSGFFCIKCQLLYENEQEHNQVCQESENSCFSYAQENIQSVQQIQQKHQKQQKILSNDTNNNDYLDNDSYSFSSANNIQNTNNNNANGNQIILNLQSYK</sequence>
<evidence type="ECO:0000313" key="2">
    <source>
        <dbReference type="EMBL" id="KRX06849.1"/>
    </source>
</evidence>
<reference evidence="2 3" key="1">
    <citation type="journal article" date="2015" name="Sci. Rep.">
        <title>Genome of the facultative scuticociliatosis pathogen Pseudocohnilembus persalinus provides insight into its virulence through horizontal gene transfer.</title>
        <authorList>
            <person name="Xiong J."/>
            <person name="Wang G."/>
            <person name="Cheng J."/>
            <person name="Tian M."/>
            <person name="Pan X."/>
            <person name="Warren A."/>
            <person name="Jiang C."/>
            <person name="Yuan D."/>
            <person name="Miao W."/>
        </authorList>
    </citation>
    <scope>NUCLEOTIDE SEQUENCE [LARGE SCALE GENOMIC DNA]</scope>
    <source>
        <strain evidence="2">36N120E</strain>
    </source>
</reference>
<keyword evidence="3" id="KW-1185">Reference proteome</keyword>
<feature type="compositionally biased region" description="Polar residues" evidence="1">
    <location>
        <begin position="57"/>
        <end position="84"/>
    </location>
</feature>
<evidence type="ECO:0000313" key="3">
    <source>
        <dbReference type="Proteomes" id="UP000054937"/>
    </source>
</evidence>
<accession>A0A0V0QXG9</accession>
<name>A0A0V0QXG9_PSEPJ</name>
<evidence type="ECO:0000256" key="1">
    <source>
        <dbReference type="SAM" id="MobiDB-lite"/>
    </source>
</evidence>
<proteinExistence type="predicted"/>
<gene>
    <name evidence="2" type="ORF">PPERSA_11494</name>
</gene>
<comment type="caution">
    <text evidence="2">The sequence shown here is derived from an EMBL/GenBank/DDBJ whole genome shotgun (WGS) entry which is preliminary data.</text>
</comment>
<dbReference type="AlphaFoldDB" id="A0A0V0QXG9"/>
<protein>
    <submittedName>
        <fullName evidence="2">Uncharacterized protein</fullName>
    </submittedName>
</protein>
<feature type="region of interest" description="Disordered" evidence="1">
    <location>
        <begin position="57"/>
        <end position="94"/>
    </location>
</feature>
<dbReference type="InParanoid" id="A0A0V0QXG9"/>
<dbReference type="Proteomes" id="UP000054937">
    <property type="component" value="Unassembled WGS sequence"/>
</dbReference>